<dbReference type="InterPro" id="IPR053952">
    <property type="entry name" value="K_trans_C"/>
</dbReference>
<evidence type="ECO:0000256" key="7">
    <source>
        <dbReference type="ARBA" id="ARBA00022847"/>
    </source>
</evidence>
<feature type="transmembrane region" description="Helical" evidence="12">
    <location>
        <begin position="438"/>
        <end position="456"/>
    </location>
</feature>
<organism evidence="16 17">
    <name type="scientific">Sandaracinus amylolyticus</name>
    <dbReference type="NCBI Taxonomy" id="927083"/>
    <lineage>
        <taxon>Bacteria</taxon>
        <taxon>Pseudomonadati</taxon>
        <taxon>Myxococcota</taxon>
        <taxon>Polyangia</taxon>
        <taxon>Polyangiales</taxon>
        <taxon>Sandaracinaceae</taxon>
        <taxon>Sandaracinus</taxon>
    </lineage>
</organism>
<dbReference type="Proteomes" id="UP000034883">
    <property type="component" value="Chromosome"/>
</dbReference>
<comment type="similarity">
    <text evidence="2 12">Belongs to the HAK/KUP transporter (TC 2.A.72) family.</text>
</comment>
<evidence type="ECO:0000256" key="5">
    <source>
        <dbReference type="ARBA" id="ARBA00022538"/>
    </source>
</evidence>
<reference evidence="16 17" key="1">
    <citation type="submission" date="2015-03" db="EMBL/GenBank/DDBJ databases">
        <title>Genome assembly of Sandaracinus amylolyticus DSM 53668.</title>
        <authorList>
            <person name="Sharma G."/>
            <person name="Subramanian S."/>
        </authorList>
    </citation>
    <scope>NUCLEOTIDE SEQUENCE [LARGE SCALE GENOMIC DNA]</scope>
    <source>
        <strain evidence="16 17">DSM 53668</strain>
    </source>
</reference>
<gene>
    <name evidence="12" type="primary">kup</name>
    <name evidence="16" type="ORF">DB32_003696</name>
</gene>
<name>A0A0F6YI35_9BACT</name>
<feature type="region of interest" description="Disordered" evidence="13">
    <location>
        <begin position="1"/>
        <end position="22"/>
    </location>
</feature>
<evidence type="ECO:0000256" key="12">
    <source>
        <dbReference type="HAMAP-Rule" id="MF_01522"/>
    </source>
</evidence>
<protein>
    <recommendedName>
        <fullName evidence="12">Probable potassium transport system protein Kup</fullName>
    </recommendedName>
</protein>
<accession>A0A0F6YI35</accession>
<keyword evidence="8 12" id="KW-0630">Potassium</keyword>
<feature type="transmembrane region" description="Helical" evidence="12">
    <location>
        <begin position="385"/>
        <end position="404"/>
    </location>
</feature>
<feature type="transmembrane region" description="Helical" evidence="12">
    <location>
        <begin position="186"/>
        <end position="207"/>
    </location>
</feature>
<comment type="function">
    <text evidence="12">Transport of potassium into the cell. Likely operates as a K(+):H(+) symporter.</text>
</comment>
<dbReference type="AlphaFoldDB" id="A0A0F6YI35"/>
<evidence type="ECO:0000256" key="1">
    <source>
        <dbReference type="ARBA" id="ARBA00004141"/>
    </source>
</evidence>
<keyword evidence="6 12" id="KW-0812">Transmembrane</keyword>
<dbReference type="KEGG" id="samy:DB32_003696"/>
<evidence type="ECO:0000256" key="6">
    <source>
        <dbReference type="ARBA" id="ARBA00022692"/>
    </source>
</evidence>
<feature type="compositionally biased region" description="Low complexity" evidence="13">
    <location>
        <begin position="1"/>
        <end position="15"/>
    </location>
</feature>
<keyword evidence="9 12" id="KW-1133">Transmembrane helix</keyword>
<feature type="transmembrane region" description="Helical" evidence="12">
    <location>
        <begin position="69"/>
        <end position="88"/>
    </location>
</feature>
<dbReference type="OrthoDB" id="9805577at2"/>
<comment type="catalytic activity">
    <reaction evidence="12">
        <text>K(+)(in) + H(+)(in) = K(+)(out) + H(+)(out)</text>
        <dbReference type="Rhea" id="RHEA:28490"/>
        <dbReference type="ChEBI" id="CHEBI:15378"/>
        <dbReference type="ChEBI" id="CHEBI:29103"/>
    </reaction>
</comment>
<evidence type="ECO:0000259" key="14">
    <source>
        <dbReference type="Pfam" id="PF02705"/>
    </source>
</evidence>
<feature type="domain" description="K+ potassium transporter C-terminal" evidence="15">
    <location>
        <begin position="490"/>
        <end position="638"/>
    </location>
</feature>
<dbReference type="PANTHER" id="PTHR30540:SF79">
    <property type="entry name" value="LOW AFFINITY POTASSIUM TRANSPORT SYSTEM PROTEIN KUP"/>
    <property type="match status" value="1"/>
</dbReference>
<dbReference type="EMBL" id="CP011125">
    <property type="protein sequence ID" value="AKF06547.1"/>
    <property type="molecule type" value="Genomic_DNA"/>
</dbReference>
<comment type="subcellular location">
    <subcellularLocation>
        <location evidence="12">Cell membrane</location>
        <topology evidence="12">Multi-pass membrane protein</topology>
    </subcellularLocation>
    <subcellularLocation>
        <location evidence="1">Membrane</location>
        <topology evidence="1">Multi-pass membrane protein</topology>
    </subcellularLocation>
</comment>
<dbReference type="InterPro" id="IPR053951">
    <property type="entry name" value="K_trans_N"/>
</dbReference>
<dbReference type="HAMAP" id="MF_01522">
    <property type="entry name" value="Kup"/>
    <property type="match status" value="1"/>
</dbReference>
<dbReference type="GO" id="GO:0015293">
    <property type="term" value="F:symporter activity"/>
    <property type="evidence" value="ECO:0007669"/>
    <property type="project" value="UniProtKB-UniRule"/>
</dbReference>
<feature type="transmembrane region" description="Helical" evidence="12">
    <location>
        <begin position="263"/>
        <end position="285"/>
    </location>
</feature>
<keyword evidence="4 12" id="KW-1003">Cell membrane</keyword>
<evidence type="ECO:0000256" key="8">
    <source>
        <dbReference type="ARBA" id="ARBA00022958"/>
    </source>
</evidence>
<evidence type="ECO:0000256" key="11">
    <source>
        <dbReference type="ARBA" id="ARBA00023136"/>
    </source>
</evidence>
<evidence type="ECO:0000256" key="4">
    <source>
        <dbReference type="ARBA" id="ARBA00022475"/>
    </source>
</evidence>
<feature type="transmembrane region" description="Helical" evidence="12">
    <location>
        <begin position="305"/>
        <end position="323"/>
    </location>
</feature>
<dbReference type="InterPro" id="IPR023051">
    <property type="entry name" value="Kup"/>
</dbReference>
<keyword evidence="3 12" id="KW-0813">Transport</keyword>
<sequence length="638" mass="69427">MADTAASSASPSHSGAHSHGRHHHRTGALALTLGALGVVYGDIGTSPLYALRECFHGPHAVAPTQANVYGVLSLFVWTLTLVIVVKYLGFVTRADNGGEGGTLALLALALPKRGARPTVLVLMGLFGTSLLCSEGMLTPAISVLSAVEGIGGVAHGMQRFVVPLALVIIVVLFLAQKRGTGRVGAVFGPVMVVWFVTLGAMGIYWIAQHPEILGALSPHHAVSYFVRNGLEGFWILGSVVLCITGGEALYADLGHFGRTPIRNAWFSVVMPGLILNYFGQGAMLLEHPERAEDSFYGLVGDGFRIPLVLLATLATVIASQALISGTFSLTRQAIQLGYLPRLEVRHTSSETEGQIYVPEMNRLLMVACIALVLVFQTSSSLAAAYGMSVMGTMTITSVLFFIVARRWWGATRAGVLCALMLAVDIPFLLANVDKLPHGGWFPIATAAVMLAILTTWKAGRDRVGRFLRERSRPLDEFLDEVDAKDPLRVPGTAVFMTSQLGGTPPVLLHHFKHNKVLHHQVVLLSVVTDDVPTVPRSQRVKVERLRENFFQVTAHYGFMQSPRVTDILRACHEEGLHTKPEDTSFYLGREKLVITKNPGLAHWRKVLFSFLSRNARPATDFFRLPPDRVVEMGMQLEL</sequence>
<dbReference type="GO" id="GO:0015079">
    <property type="term" value="F:potassium ion transmembrane transporter activity"/>
    <property type="evidence" value="ECO:0007669"/>
    <property type="project" value="UniProtKB-UniRule"/>
</dbReference>
<dbReference type="InterPro" id="IPR003855">
    <property type="entry name" value="K+_transporter"/>
</dbReference>
<feature type="transmembrane region" description="Helical" evidence="12">
    <location>
        <begin position="232"/>
        <end position="251"/>
    </location>
</feature>
<feature type="transmembrane region" description="Helical" evidence="12">
    <location>
        <begin position="413"/>
        <end position="432"/>
    </location>
</feature>
<feature type="transmembrane region" description="Helical" evidence="12">
    <location>
        <begin position="156"/>
        <end position="174"/>
    </location>
</feature>
<evidence type="ECO:0000313" key="16">
    <source>
        <dbReference type="EMBL" id="AKF06547.1"/>
    </source>
</evidence>
<dbReference type="RefSeq" id="WP_083457460.1">
    <property type="nucleotide sequence ID" value="NZ_CP011125.1"/>
</dbReference>
<dbReference type="STRING" id="927083.DB32_003696"/>
<evidence type="ECO:0000256" key="2">
    <source>
        <dbReference type="ARBA" id="ARBA00007019"/>
    </source>
</evidence>
<evidence type="ECO:0000256" key="9">
    <source>
        <dbReference type="ARBA" id="ARBA00022989"/>
    </source>
</evidence>
<evidence type="ECO:0000313" key="17">
    <source>
        <dbReference type="Proteomes" id="UP000034883"/>
    </source>
</evidence>
<dbReference type="Pfam" id="PF02705">
    <property type="entry name" value="K_trans"/>
    <property type="match status" value="1"/>
</dbReference>
<evidence type="ECO:0000256" key="13">
    <source>
        <dbReference type="SAM" id="MobiDB-lite"/>
    </source>
</evidence>
<evidence type="ECO:0000256" key="3">
    <source>
        <dbReference type="ARBA" id="ARBA00022448"/>
    </source>
</evidence>
<evidence type="ECO:0000256" key="10">
    <source>
        <dbReference type="ARBA" id="ARBA00023065"/>
    </source>
</evidence>
<proteinExistence type="inferred from homology"/>
<keyword evidence="5 12" id="KW-0633">Potassium transport</keyword>
<feature type="transmembrane region" description="Helical" evidence="12">
    <location>
        <begin position="119"/>
        <end position="144"/>
    </location>
</feature>
<dbReference type="PANTHER" id="PTHR30540">
    <property type="entry name" value="OSMOTIC STRESS POTASSIUM TRANSPORTER"/>
    <property type="match status" value="1"/>
</dbReference>
<feature type="domain" description="K+ potassium transporter integral membrane" evidence="14">
    <location>
        <begin position="31"/>
        <end position="479"/>
    </location>
</feature>
<evidence type="ECO:0000259" key="15">
    <source>
        <dbReference type="Pfam" id="PF22776"/>
    </source>
</evidence>
<dbReference type="GO" id="GO:0005886">
    <property type="term" value="C:plasma membrane"/>
    <property type="evidence" value="ECO:0007669"/>
    <property type="project" value="UniProtKB-SubCell"/>
</dbReference>
<keyword evidence="11 12" id="KW-0472">Membrane</keyword>
<dbReference type="Pfam" id="PF22776">
    <property type="entry name" value="K_trans_C"/>
    <property type="match status" value="1"/>
</dbReference>
<keyword evidence="7 12" id="KW-0769">Symport</keyword>
<keyword evidence="17" id="KW-1185">Reference proteome</keyword>
<keyword evidence="10 12" id="KW-0406">Ion transport</keyword>
<feature type="transmembrane region" description="Helical" evidence="12">
    <location>
        <begin position="363"/>
        <end position="379"/>
    </location>
</feature>
<feature type="transmembrane region" description="Helical" evidence="12">
    <location>
        <begin position="28"/>
        <end position="49"/>
    </location>
</feature>